<name>A0A834MI79_RHYFE</name>
<gene>
    <name evidence="1" type="ORF">GWI33_001031</name>
</gene>
<sequence length="112" mass="12308">MGKCKCYCYLNYLLRKVLVIIIVITNTTGHYPPLPLDSCLFPALHPNSTPERASLTQRLSISLFGAAKSITAHNISAIFNILSFSEPDRPWPRGSLHGSEALPFTTHACSPP</sequence>
<dbReference type="AlphaFoldDB" id="A0A834MI79"/>
<dbReference type="Proteomes" id="UP000625711">
    <property type="component" value="Unassembled WGS sequence"/>
</dbReference>
<evidence type="ECO:0000313" key="2">
    <source>
        <dbReference type="Proteomes" id="UP000625711"/>
    </source>
</evidence>
<dbReference type="EMBL" id="JAACXV010000122">
    <property type="protein sequence ID" value="KAF7283291.1"/>
    <property type="molecule type" value="Genomic_DNA"/>
</dbReference>
<accession>A0A834MI79</accession>
<comment type="caution">
    <text evidence="1">The sequence shown here is derived from an EMBL/GenBank/DDBJ whole genome shotgun (WGS) entry which is preliminary data.</text>
</comment>
<proteinExistence type="predicted"/>
<organism evidence="1 2">
    <name type="scientific">Rhynchophorus ferrugineus</name>
    <name type="common">Red palm weevil</name>
    <name type="synonym">Curculio ferrugineus</name>
    <dbReference type="NCBI Taxonomy" id="354439"/>
    <lineage>
        <taxon>Eukaryota</taxon>
        <taxon>Metazoa</taxon>
        <taxon>Ecdysozoa</taxon>
        <taxon>Arthropoda</taxon>
        <taxon>Hexapoda</taxon>
        <taxon>Insecta</taxon>
        <taxon>Pterygota</taxon>
        <taxon>Neoptera</taxon>
        <taxon>Endopterygota</taxon>
        <taxon>Coleoptera</taxon>
        <taxon>Polyphaga</taxon>
        <taxon>Cucujiformia</taxon>
        <taxon>Curculionidae</taxon>
        <taxon>Dryophthorinae</taxon>
        <taxon>Rhynchophorus</taxon>
    </lineage>
</organism>
<reference evidence="1" key="1">
    <citation type="submission" date="2020-08" db="EMBL/GenBank/DDBJ databases">
        <title>Genome sequencing and assembly of the red palm weevil Rhynchophorus ferrugineus.</title>
        <authorList>
            <person name="Dias G.B."/>
            <person name="Bergman C.M."/>
            <person name="Manee M."/>
        </authorList>
    </citation>
    <scope>NUCLEOTIDE SEQUENCE</scope>
    <source>
        <strain evidence="1">AA-2017</strain>
        <tissue evidence="1">Whole larva</tissue>
    </source>
</reference>
<protein>
    <submittedName>
        <fullName evidence="1">Uncharacterized protein</fullName>
    </submittedName>
</protein>
<keyword evidence="2" id="KW-1185">Reference proteome</keyword>
<evidence type="ECO:0000313" key="1">
    <source>
        <dbReference type="EMBL" id="KAF7283291.1"/>
    </source>
</evidence>